<dbReference type="CDD" id="cd09630">
    <property type="entry name" value="CDH_like_cytochrome"/>
    <property type="match status" value="1"/>
</dbReference>
<organism evidence="3 4">
    <name type="scientific">Neurospora tetraspora</name>
    <dbReference type="NCBI Taxonomy" id="94610"/>
    <lineage>
        <taxon>Eukaryota</taxon>
        <taxon>Fungi</taxon>
        <taxon>Dikarya</taxon>
        <taxon>Ascomycota</taxon>
        <taxon>Pezizomycotina</taxon>
        <taxon>Sordariomycetes</taxon>
        <taxon>Sordariomycetidae</taxon>
        <taxon>Sordariales</taxon>
        <taxon>Sordariaceae</taxon>
        <taxon>Neurospora</taxon>
    </lineage>
</organism>
<sequence>MRLSQLAATLLALLGNAAFAKPVVVQSRDTVHVAAKYCDASTSICYSEFISPEKIAYRFAIPDNATAGNFDVLLQIVAPKAVGWAGLAWGGVMVNNPLLVAWPYQSSVIASSRKASARTYPQVSNDVSYKVLAGSGANATHWTLNALAKGASAWGTTKLDPNSSAVPFAYAQSRSPPTNPADVASRFSIHQTDGYVKMVIKRRATLEHSVAELVSCRSIPWFGRRQ</sequence>
<feature type="signal peptide" evidence="1">
    <location>
        <begin position="1"/>
        <end position="20"/>
    </location>
</feature>
<keyword evidence="4" id="KW-1185">Reference proteome</keyword>
<accession>A0AAE0JG39</accession>
<dbReference type="PANTHER" id="PTHR47797:SF5">
    <property type="entry name" value="CELLOBIOSE DEHYDROGENASE CYTOCHROME DOMAIN-CONTAINING PROTEIN"/>
    <property type="match status" value="1"/>
</dbReference>
<protein>
    <recommendedName>
        <fullName evidence="2">Cellobiose dehydrogenase-like cytochrome domain-containing protein</fullName>
    </recommendedName>
</protein>
<dbReference type="Proteomes" id="UP001278500">
    <property type="component" value="Unassembled WGS sequence"/>
</dbReference>
<evidence type="ECO:0000256" key="1">
    <source>
        <dbReference type="SAM" id="SignalP"/>
    </source>
</evidence>
<keyword evidence="1" id="KW-0732">Signal</keyword>
<dbReference type="SUPFAM" id="SSF49344">
    <property type="entry name" value="CBD9-like"/>
    <property type="match status" value="1"/>
</dbReference>
<dbReference type="Pfam" id="PF16010">
    <property type="entry name" value="CDH-cyt"/>
    <property type="match status" value="1"/>
</dbReference>
<reference evidence="3" key="1">
    <citation type="journal article" date="2023" name="Mol. Phylogenet. Evol.">
        <title>Genome-scale phylogeny and comparative genomics of the fungal order Sordariales.</title>
        <authorList>
            <person name="Hensen N."/>
            <person name="Bonometti L."/>
            <person name="Westerberg I."/>
            <person name="Brannstrom I.O."/>
            <person name="Guillou S."/>
            <person name="Cros-Aarteil S."/>
            <person name="Calhoun S."/>
            <person name="Haridas S."/>
            <person name="Kuo A."/>
            <person name="Mondo S."/>
            <person name="Pangilinan J."/>
            <person name="Riley R."/>
            <person name="LaButti K."/>
            <person name="Andreopoulos B."/>
            <person name="Lipzen A."/>
            <person name="Chen C."/>
            <person name="Yan M."/>
            <person name="Daum C."/>
            <person name="Ng V."/>
            <person name="Clum A."/>
            <person name="Steindorff A."/>
            <person name="Ohm R.A."/>
            <person name="Martin F."/>
            <person name="Silar P."/>
            <person name="Natvig D.O."/>
            <person name="Lalanne C."/>
            <person name="Gautier V."/>
            <person name="Ament-Velasquez S.L."/>
            <person name="Kruys A."/>
            <person name="Hutchinson M.I."/>
            <person name="Powell A.J."/>
            <person name="Barry K."/>
            <person name="Miller A.N."/>
            <person name="Grigoriev I.V."/>
            <person name="Debuchy R."/>
            <person name="Gladieux P."/>
            <person name="Hiltunen Thoren M."/>
            <person name="Johannesson H."/>
        </authorList>
    </citation>
    <scope>NUCLEOTIDE SEQUENCE</scope>
    <source>
        <strain evidence="3">CBS 560.94</strain>
    </source>
</reference>
<evidence type="ECO:0000313" key="4">
    <source>
        <dbReference type="Proteomes" id="UP001278500"/>
    </source>
</evidence>
<proteinExistence type="predicted"/>
<comment type="caution">
    <text evidence="3">The sequence shown here is derived from an EMBL/GenBank/DDBJ whole genome shotgun (WGS) entry which is preliminary data.</text>
</comment>
<evidence type="ECO:0000313" key="3">
    <source>
        <dbReference type="EMBL" id="KAK3345520.1"/>
    </source>
</evidence>
<feature type="chain" id="PRO_5042136989" description="Cellobiose dehydrogenase-like cytochrome domain-containing protein" evidence="1">
    <location>
        <begin position="21"/>
        <end position="226"/>
    </location>
</feature>
<evidence type="ECO:0000259" key="2">
    <source>
        <dbReference type="Pfam" id="PF16010"/>
    </source>
</evidence>
<dbReference type="EMBL" id="JAUEPP010000004">
    <property type="protein sequence ID" value="KAK3345520.1"/>
    <property type="molecule type" value="Genomic_DNA"/>
</dbReference>
<gene>
    <name evidence="3" type="ORF">B0H65DRAFT_442879</name>
</gene>
<feature type="domain" description="Cellobiose dehydrogenase-like cytochrome" evidence="2">
    <location>
        <begin position="37"/>
        <end position="202"/>
    </location>
</feature>
<dbReference type="RefSeq" id="XP_062682133.1">
    <property type="nucleotide sequence ID" value="XM_062825602.1"/>
</dbReference>
<dbReference type="GeneID" id="87862756"/>
<dbReference type="InterPro" id="IPR015920">
    <property type="entry name" value="Cellobiose_DH-like_cyt"/>
</dbReference>
<reference evidence="3" key="2">
    <citation type="submission" date="2023-06" db="EMBL/GenBank/DDBJ databases">
        <authorList>
            <consortium name="Lawrence Berkeley National Laboratory"/>
            <person name="Haridas S."/>
            <person name="Hensen N."/>
            <person name="Bonometti L."/>
            <person name="Westerberg I."/>
            <person name="Brannstrom I.O."/>
            <person name="Guillou S."/>
            <person name="Cros-Aarteil S."/>
            <person name="Calhoun S."/>
            <person name="Kuo A."/>
            <person name="Mondo S."/>
            <person name="Pangilinan J."/>
            <person name="Riley R."/>
            <person name="Labutti K."/>
            <person name="Andreopoulos B."/>
            <person name="Lipzen A."/>
            <person name="Chen C."/>
            <person name="Yanf M."/>
            <person name="Daum C."/>
            <person name="Ng V."/>
            <person name="Clum A."/>
            <person name="Steindorff A."/>
            <person name="Ohm R."/>
            <person name="Martin F."/>
            <person name="Silar P."/>
            <person name="Natvig D."/>
            <person name="Lalanne C."/>
            <person name="Gautier V."/>
            <person name="Ament-Velasquez S.L."/>
            <person name="Kruys A."/>
            <person name="Hutchinson M.I."/>
            <person name="Powell A.J."/>
            <person name="Barry K."/>
            <person name="Miller A.N."/>
            <person name="Grigoriev I.V."/>
            <person name="Debuchy R."/>
            <person name="Gladieux P."/>
            <person name="Thoren M.H."/>
            <person name="Johannesson H."/>
        </authorList>
    </citation>
    <scope>NUCLEOTIDE SEQUENCE</scope>
    <source>
        <strain evidence="3">CBS 560.94</strain>
    </source>
</reference>
<dbReference type="Gene3D" id="2.60.40.1210">
    <property type="entry name" value="Cellobiose dehydrogenase, cytochrome domain"/>
    <property type="match status" value="1"/>
</dbReference>
<dbReference type="PANTHER" id="PTHR47797">
    <property type="entry name" value="DEHYDROGENASE, PUTATIVE (AFU_ORTHOLOGUE AFUA_8G05805)-RELATED"/>
    <property type="match status" value="1"/>
</dbReference>
<name>A0AAE0JG39_9PEZI</name>
<dbReference type="AlphaFoldDB" id="A0AAE0JG39"/>